<dbReference type="Proteomes" id="UP000696280">
    <property type="component" value="Unassembled WGS sequence"/>
</dbReference>
<keyword evidence="2" id="KW-0479">Metal-binding</keyword>
<dbReference type="Gene3D" id="4.10.240.10">
    <property type="entry name" value="Zn(2)-C6 fungal-type DNA-binding domain"/>
    <property type="match status" value="1"/>
</dbReference>
<feature type="region of interest" description="Disordered" evidence="4">
    <location>
        <begin position="1"/>
        <end position="38"/>
    </location>
</feature>
<dbReference type="PANTHER" id="PTHR31001">
    <property type="entry name" value="UNCHARACTERIZED TRANSCRIPTIONAL REGULATORY PROTEIN"/>
    <property type="match status" value="1"/>
</dbReference>
<evidence type="ECO:0000256" key="3">
    <source>
        <dbReference type="ARBA" id="ARBA00023242"/>
    </source>
</evidence>
<reference evidence="6" key="1">
    <citation type="submission" date="2021-07" db="EMBL/GenBank/DDBJ databases">
        <authorList>
            <person name="Durling M."/>
        </authorList>
    </citation>
    <scope>NUCLEOTIDE SEQUENCE</scope>
</reference>
<dbReference type="GO" id="GO:0005634">
    <property type="term" value="C:nucleus"/>
    <property type="evidence" value="ECO:0007669"/>
    <property type="project" value="UniProtKB-SubCell"/>
</dbReference>
<dbReference type="InterPro" id="IPR007219">
    <property type="entry name" value="XnlR_reg_dom"/>
</dbReference>
<feature type="compositionally biased region" description="Polar residues" evidence="4">
    <location>
        <begin position="1"/>
        <end position="18"/>
    </location>
</feature>
<dbReference type="SUPFAM" id="SSF57701">
    <property type="entry name" value="Zn2/Cys6 DNA-binding domain"/>
    <property type="match status" value="1"/>
</dbReference>
<evidence type="ECO:0000256" key="2">
    <source>
        <dbReference type="ARBA" id="ARBA00022723"/>
    </source>
</evidence>
<dbReference type="PROSITE" id="PS50048">
    <property type="entry name" value="ZN2_CY6_FUNGAL_2"/>
    <property type="match status" value="1"/>
</dbReference>
<protein>
    <recommendedName>
        <fullName evidence="5">Zn(2)-C6 fungal-type domain-containing protein</fullName>
    </recommendedName>
</protein>
<gene>
    <name evidence="6" type="ORF">HYFRA_00014152</name>
</gene>
<dbReference type="OrthoDB" id="4934715at2759"/>
<keyword evidence="3" id="KW-0539">Nucleus</keyword>
<organism evidence="6 7">
    <name type="scientific">Hymenoscyphus fraxineus</name>
    <dbReference type="NCBI Taxonomy" id="746836"/>
    <lineage>
        <taxon>Eukaryota</taxon>
        <taxon>Fungi</taxon>
        <taxon>Dikarya</taxon>
        <taxon>Ascomycota</taxon>
        <taxon>Pezizomycotina</taxon>
        <taxon>Leotiomycetes</taxon>
        <taxon>Helotiales</taxon>
        <taxon>Helotiaceae</taxon>
        <taxon>Hymenoscyphus</taxon>
    </lineage>
</organism>
<evidence type="ECO:0000313" key="6">
    <source>
        <dbReference type="EMBL" id="CAG8962355.1"/>
    </source>
</evidence>
<feature type="domain" description="Zn(2)-C6 fungal-type" evidence="5">
    <location>
        <begin position="42"/>
        <end position="73"/>
    </location>
</feature>
<dbReference type="CDD" id="cd12148">
    <property type="entry name" value="fungal_TF_MHR"/>
    <property type="match status" value="1"/>
</dbReference>
<accession>A0A9N9LDT8</accession>
<dbReference type="EMBL" id="CAJVRL010000128">
    <property type="protein sequence ID" value="CAG8962355.1"/>
    <property type="molecule type" value="Genomic_DNA"/>
</dbReference>
<keyword evidence="7" id="KW-1185">Reference proteome</keyword>
<dbReference type="SMART" id="SM00906">
    <property type="entry name" value="Fungal_trans"/>
    <property type="match status" value="1"/>
</dbReference>
<comment type="subcellular location">
    <subcellularLocation>
        <location evidence="1">Nucleus</location>
    </subcellularLocation>
</comment>
<dbReference type="CDD" id="cd00067">
    <property type="entry name" value="GAL4"/>
    <property type="match status" value="1"/>
</dbReference>
<name>A0A9N9LDT8_9HELO</name>
<dbReference type="PROSITE" id="PS00463">
    <property type="entry name" value="ZN2_CY6_FUNGAL_1"/>
    <property type="match status" value="1"/>
</dbReference>
<dbReference type="Pfam" id="PF00172">
    <property type="entry name" value="Zn_clus"/>
    <property type="match status" value="1"/>
</dbReference>
<sequence length="862" mass="96348">MSTSPSVTAETPTSTNSGGRAPDAVAKPPTKPSRQRFKPQLSCTLCRTRKLKCDRNSPCQNCIKRDLSSSCTFIHAGIRREKAAALQKSGNVGRKDVQSQISHLEQLVVSLMKKSGGVDQNRLGISHVPSSDDPRASDFSSSTGEDQWTEITGLSNTTESFGMINIDDDQPNYVGSSHWAAILDNIACLKDSIENTDPPKQQVKKMETSKITGPELFNGSVKSATRTEILSALPGRKQVNFLLDQYFGHPDITSLVHQHKFRNDCDKFWKDPSETPITWIGMLFAILSQSMGFEVMAGRSPFNSNADEIGAQDPAEIIEMYRQKIVQCLFLANYLEPGPYTIETLLMYYVCEHFRTRDAQFGSWALFGFIIRAALRLGLHRDASHYPKISVFQGEMNRRIWHTIVHLDLLTSCSMGLPRMIREGMHDAQCPRNLADEDFNENSQVLPPSRPAEELTPIGCFNAKHQITEVFGTILDQANSTDLISYEEVMKLDKLLHATYEMTPESLRIVTVEDLKYGPPDLKTQKFGIGLMFQKSKCILHRKFFILSKTNPPTYPYPYSMKTCVDASMNILTSWIFLNRQVISVPPLLCSRDIKTLLDPNKICLTYNLQPSINIRNGSANFNISHREMQPGNELYDHKWKLSSLLAADFLLAAMLLCLYVSHTMSNPDLERSNAQLGISIEATALTQRSRTAREEMIQVLNDCHDIWESTKSTSKDAYKAASTLKAILSKMKATPASDITTSVQRPHASSDASTFAPSSQSTKAALPWLNKQVVQPATYSWNTPPSFDPPSNEASNIAGNTVQPSLDFGGMDLDWELWDNQFYNNGGNSRTPPDWNFDPNSAGIQFPDPNGTGFMQWGQQM</sequence>
<dbReference type="InterPro" id="IPR036864">
    <property type="entry name" value="Zn2-C6_fun-type_DNA-bd_sf"/>
</dbReference>
<dbReference type="GO" id="GO:0003677">
    <property type="term" value="F:DNA binding"/>
    <property type="evidence" value="ECO:0007669"/>
    <property type="project" value="InterPro"/>
</dbReference>
<feature type="region of interest" description="Disordered" evidence="4">
    <location>
        <begin position="120"/>
        <end position="146"/>
    </location>
</feature>
<feature type="region of interest" description="Disordered" evidence="4">
    <location>
        <begin position="739"/>
        <end position="759"/>
    </location>
</feature>
<evidence type="ECO:0000313" key="7">
    <source>
        <dbReference type="Proteomes" id="UP000696280"/>
    </source>
</evidence>
<comment type="caution">
    <text evidence="6">The sequence shown here is derived from an EMBL/GenBank/DDBJ whole genome shotgun (WGS) entry which is preliminary data.</text>
</comment>
<dbReference type="InterPro" id="IPR001138">
    <property type="entry name" value="Zn2Cys6_DnaBD"/>
</dbReference>
<dbReference type="PANTHER" id="PTHR31001:SF49">
    <property type="entry name" value="ZN(II)2CYS6 TRANSCRIPTION FACTOR (EUROFUNG)"/>
    <property type="match status" value="1"/>
</dbReference>
<evidence type="ECO:0000256" key="4">
    <source>
        <dbReference type="SAM" id="MobiDB-lite"/>
    </source>
</evidence>
<dbReference type="AlphaFoldDB" id="A0A9N9LDT8"/>
<dbReference type="Pfam" id="PF04082">
    <property type="entry name" value="Fungal_trans"/>
    <property type="match status" value="1"/>
</dbReference>
<evidence type="ECO:0000259" key="5">
    <source>
        <dbReference type="PROSITE" id="PS50048"/>
    </source>
</evidence>
<dbReference type="GO" id="GO:0008270">
    <property type="term" value="F:zinc ion binding"/>
    <property type="evidence" value="ECO:0007669"/>
    <property type="project" value="InterPro"/>
</dbReference>
<dbReference type="SMART" id="SM00066">
    <property type="entry name" value="GAL4"/>
    <property type="match status" value="1"/>
</dbReference>
<proteinExistence type="predicted"/>
<dbReference type="InterPro" id="IPR050613">
    <property type="entry name" value="Sec_Metabolite_Reg"/>
</dbReference>
<dbReference type="GO" id="GO:0000981">
    <property type="term" value="F:DNA-binding transcription factor activity, RNA polymerase II-specific"/>
    <property type="evidence" value="ECO:0007669"/>
    <property type="project" value="InterPro"/>
</dbReference>
<dbReference type="GO" id="GO:0006351">
    <property type="term" value="P:DNA-templated transcription"/>
    <property type="evidence" value="ECO:0007669"/>
    <property type="project" value="InterPro"/>
</dbReference>
<evidence type="ECO:0000256" key="1">
    <source>
        <dbReference type="ARBA" id="ARBA00004123"/>
    </source>
</evidence>